<dbReference type="EMBL" id="CP051684">
    <property type="protein sequence ID" value="QJD89170.1"/>
    <property type="molecule type" value="Genomic_DNA"/>
</dbReference>
<evidence type="ECO:0000313" key="3">
    <source>
        <dbReference type="Proteomes" id="UP000503117"/>
    </source>
</evidence>
<keyword evidence="1" id="KW-0732">Signal</keyword>
<dbReference type="Proteomes" id="UP000503117">
    <property type="component" value="Chromosome"/>
</dbReference>
<feature type="signal peptide" evidence="1">
    <location>
        <begin position="1"/>
        <end position="19"/>
    </location>
</feature>
<accession>A0ABX6M4C2</accession>
<keyword evidence="3" id="KW-1185">Reference proteome</keyword>
<evidence type="ECO:0000313" key="2">
    <source>
        <dbReference type="EMBL" id="QJD89170.1"/>
    </source>
</evidence>
<protein>
    <recommendedName>
        <fullName evidence="4">Sel1 repeat family protein</fullName>
    </recommendedName>
</protein>
<dbReference type="RefSeq" id="WP_169110675.1">
    <property type="nucleotide sequence ID" value="NZ_CP051684.1"/>
</dbReference>
<reference evidence="2 3" key="1">
    <citation type="submission" date="2020-04" db="EMBL/GenBank/DDBJ databases">
        <title>Genome sequencing of novel species.</title>
        <authorList>
            <person name="Heo J."/>
            <person name="Kim S.-J."/>
            <person name="Kim J.-S."/>
            <person name="Hong S.-B."/>
            <person name="Kwon S.-W."/>
        </authorList>
    </citation>
    <scope>NUCLEOTIDE SEQUENCE [LARGE SCALE GENOMIC DNA]</scope>
    <source>
        <strain evidence="2 3">AF9R3</strain>
    </source>
</reference>
<evidence type="ECO:0008006" key="4">
    <source>
        <dbReference type="Google" id="ProtNLM"/>
    </source>
</evidence>
<feature type="chain" id="PRO_5047034264" description="Sel1 repeat family protein" evidence="1">
    <location>
        <begin position="20"/>
        <end position="179"/>
    </location>
</feature>
<evidence type="ECO:0000256" key="1">
    <source>
        <dbReference type="SAM" id="SignalP"/>
    </source>
</evidence>
<sequence length="179" mass="20281">MMKKTLLFAMMAMWCGACAATDLQSNPELRAMNRADAADREPDKIDWTVVNAKDAQRRQRVSEMLAHGEIRTAEDFYFAGMIYQHGEGPEDIRLAQAFATIASKLEPEHPAPKWLFAASWDRYLMWKKLPQWYGTQYQVSKEGVRTLYPVDPNAVTDAERAAFHVPSLAEAMAEVKAPD</sequence>
<organism evidence="2 3">
    <name type="scientific">Duganella dendranthematis</name>
    <dbReference type="NCBI Taxonomy" id="2728021"/>
    <lineage>
        <taxon>Bacteria</taxon>
        <taxon>Pseudomonadati</taxon>
        <taxon>Pseudomonadota</taxon>
        <taxon>Betaproteobacteria</taxon>
        <taxon>Burkholderiales</taxon>
        <taxon>Oxalobacteraceae</taxon>
        <taxon>Telluria group</taxon>
        <taxon>Duganella</taxon>
    </lineage>
</organism>
<proteinExistence type="predicted"/>
<name>A0ABX6M4C2_9BURK</name>
<gene>
    <name evidence="2" type="ORF">HH213_02980</name>
</gene>